<dbReference type="EMBL" id="JADION010000058">
    <property type="protein sequence ID" value="MBF4103146.1"/>
    <property type="molecule type" value="Genomic_DNA"/>
</dbReference>
<accession>A0A930Y5L7</accession>
<proteinExistence type="predicted"/>
<keyword evidence="1" id="KW-1133">Transmembrane helix</keyword>
<keyword evidence="1" id="KW-0472">Membrane</keyword>
<organism evidence="2">
    <name type="scientific">Gallibacterium anatis</name>
    <dbReference type="NCBI Taxonomy" id="750"/>
    <lineage>
        <taxon>Bacteria</taxon>
        <taxon>Pseudomonadati</taxon>
        <taxon>Pseudomonadota</taxon>
        <taxon>Gammaproteobacteria</taxon>
        <taxon>Pasteurellales</taxon>
        <taxon>Pasteurellaceae</taxon>
        <taxon>Gallibacterium</taxon>
    </lineage>
</organism>
<reference evidence="2" key="1">
    <citation type="submission" date="2020-11" db="EMBL/GenBank/DDBJ databases">
        <title>Gallibacterium anatis 1637, full genome, WGS.</title>
        <authorList>
            <person name="Laishevtcev A.I."/>
            <person name="Yakimova E.A."/>
            <person name="Petkovich D."/>
            <person name="Stepanova T.V."/>
            <person name="Kalendr R.S."/>
            <person name="Rubalsky E.O."/>
            <person name="Zulkarneev E.R."/>
            <person name="Aleshkin A.V."/>
        </authorList>
    </citation>
    <scope>NUCLEOTIDE SEQUENCE</scope>
    <source>
        <strain evidence="2">1637</strain>
    </source>
</reference>
<sequence length="56" mass="6534">MPWFAGWGLTDDRHPFVAELIRQNVECPVICLSYFMLLIFSIAVILIRLLGMRGYF</sequence>
<evidence type="ECO:0000313" key="2">
    <source>
        <dbReference type="EMBL" id="MBF4103146.1"/>
    </source>
</evidence>
<protein>
    <submittedName>
        <fullName evidence="2">Uncharacterized protein</fullName>
    </submittedName>
</protein>
<keyword evidence="1" id="KW-0812">Transmembrane</keyword>
<name>A0A930Y5L7_9PAST</name>
<feature type="transmembrane region" description="Helical" evidence="1">
    <location>
        <begin position="32"/>
        <end position="51"/>
    </location>
</feature>
<comment type="caution">
    <text evidence="2">The sequence shown here is derived from an EMBL/GenBank/DDBJ whole genome shotgun (WGS) entry which is preliminary data.</text>
</comment>
<evidence type="ECO:0000256" key="1">
    <source>
        <dbReference type="SAM" id="Phobius"/>
    </source>
</evidence>
<gene>
    <name evidence="2" type="ORF">INT80_15035</name>
</gene>
<dbReference type="AlphaFoldDB" id="A0A930Y5L7"/>